<evidence type="ECO:0008006" key="3">
    <source>
        <dbReference type="Google" id="ProtNLM"/>
    </source>
</evidence>
<evidence type="ECO:0000313" key="1">
    <source>
        <dbReference type="EMBL" id="MCT8985957.1"/>
    </source>
</evidence>
<comment type="caution">
    <text evidence="1">The sequence shown here is derived from an EMBL/GenBank/DDBJ whole genome shotgun (WGS) entry which is preliminary data.</text>
</comment>
<organism evidence="1 2">
    <name type="scientific">Shewanella phaeophyticola</name>
    <dbReference type="NCBI Taxonomy" id="2978345"/>
    <lineage>
        <taxon>Bacteria</taxon>
        <taxon>Pseudomonadati</taxon>
        <taxon>Pseudomonadota</taxon>
        <taxon>Gammaproteobacteria</taxon>
        <taxon>Alteromonadales</taxon>
        <taxon>Shewanellaceae</taxon>
        <taxon>Shewanella</taxon>
    </lineage>
</organism>
<gene>
    <name evidence="1" type="ORF">N4T56_04870</name>
</gene>
<dbReference type="RefSeq" id="WP_261732428.1">
    <property type="nucleotide sequence ID" value="NZ_JAODOQ010000001.1"/>
</dbReference>
<evidence type="ECO:0000313" key="2">
    <source>
        <dbReference type="Proteomes" id="UP001431192"/>
    </source>
</evidence>
<dbReference type="EMBL" id="JAODOQ010000001">
    <property type="protein sequence ID" value="MCT8985957.1"/>
    <property type="molecule type" value="Genomic_DNA"/>
</dbReference>
<sequence>MSSEYALDALKNQEIKVSKFNDLNDPFELMAMSLEDKLSRKVLVELKEKLNKKLRLLSCSKSWSSPLLWGHYADKHKGIALKLEVPDDHAVPVIYSPDRSSIDLHRLMRDRDDSAKQELFKMFVTKYEQ</sequence>
<reference evidence="1" key="1">
    <citation type="submission" date="2022-09" db="EMBL/GenBank/DDBJ databases">
        <title>Shewanella sp. KJ10-1 sp.nov, isolated from marine algae.</title>
        <authorList>
            <person name="Butt M."/>
            <person name="Lee J.K."/>
            <person name="Kim J.M."/>
            <person name="Choi D.G."/>
        </authorList>
    </citation>
    <scope>NUCLEOTIDE SEQUENCE</scope>
    <source>
        <strain evidence="1">KJ10-1</strain>
    </source>
</reference>
<name>A0ABT2P0H3_9GAMM</name>
<keyword evidence="2" id="KW-1185">Reference proteome</keyword>
<dbReference type="Proteomes" id="UP001431192">
    <property type="component" value="Unassembled WGS sequence"/>
</dbReference>
<proteinExistence type="predicted"/>
<protein>
    <recommendedName>
        <fullName evidence="3">DUF2971 domain-containing protein</fullName>
    </recommendedName>
</protein>
<accession>A0ABT2P0H3</accession>